<dbReference type="Gene3D" id="3.40.50.150">
    <property type="entry name" value="Vaccinia Virus protein VP39"/>
    <property type="match status" value="1"/>
</dbReference>
<dbReference type="EMBL" id="GG697241">
    <property type="protein sequence ID" value="EET89825.1"/>
    <property type="molecule type" value="Genomic_DNA"/>
</dbReference>
<organism evidence="2 3">
    <name type="scientific">Candidatus Micrarchaeum acidiphilum ARMAN-2</name>
    <dbReference type="NCBI Taxonomy" id="425595"/>
    <lineage>
        <taxon>Archaea</taxon>
        <taxon>Candidatus Micrarchaeota</taxon>
        <taxon>Candidatus Micrarchaeia</taxon>
        <taxon>Candidatus Micrarchaeales</taxon>
        <taxon>Candidatus Micrarchaeaceae</taxon>
        <taxon>Candidatus Micrarchaeum</taxon>
    </lineage>
</organism>
<dbReference type="Pfam" id="PF01728">
    <property type="entry name" value="FtsJ"/>
    <property type="match status" value="1"/>
</dbReference>
<evidence type="ECO:0000313" key="2">
    <source>
        <dbReference type="EMBL" id="EET89825.1"/>
    </source>
</evidence>
<reference evidence="2 3" key="2">
    <citation type="journal article" date="2010" name="Proc. Natl. Acad. Sci. U.S.A.">
        <title>Enigmatic, ultrasmall, uncultivated Archaea.</title>
        <authorList>
            <person name="Baker B.J."/>
            <person name="Comolli L.R."/>
            <person name="Dick G.J."/>
            <person name="Hauser L.J."/>
            <person name="Hyatt D."/>
            <person name="Dill B.D."/>
            <person name="Land M.L."/>
            <person name="Verberkmoes N.C."/>
            <person name="Hettich R.L."/>
            <person name="Banfield J.F."/>
        </authorList>
    </citation>
    <scope>NUCLEOTIDE SEQUENCE [LARGE SCALE GENOMIC DNA]</scope>
    <source>
        <strain evidence="2">ARMAN-2</strain>
    </source>
</reference>
<keyword evidence="3" id="KW-1185">Reference proteome</keyword>
<accession>C7DIQ1</accession>
<dbReference type="PANTHER" id="PTHR37524:SF2">
    <property type="entry name" value="RIBOSOMAL RNA METHYLTRANSFERASE FTSJ DOMAIN-CONTAINING PROTEIN"/>
    <property type="match status" value="1"/>
</dbReference>
<dbReference type="InterPro" id="IPR029063">
    <property type="entry name" value="SAM-dependent_MTases_sf"/>
</dbReference>
<feature type="domain" description="Ribosomal RNA methyltransferase FtsJ" evidence="1">
    <location>
        <begin position="181"/>
        <end position="247"/>
    </location>
</feature>
<dbReference type="SUPFAM" id="SSF143437">
    <property type="entry name" value="THUMP domain-like"/>
    <property type="match status" value="1"/>
</dbReference>
<evidence type="ECO:0000313" key="3">
    <source>
        <dbReference type="Proteomes" id="UP000332487"/>
    </source>
</evidence>
<dbReference type="PANTHER" id="PTHR37524">
    <property type="entry name" value="RIBOSOMAL RNA LARGE SUBUNIT METHYLTRANSFERASE M"/>
    <property type="match status" value="1"/>
</dbReference>
<name>C7DIQ1_MICA2</name>
<sequence>MVALAQYLAICDKRFFKSAIAELRKSELVDTGSIKRIYDREVFLVNSKDNQKTNPDLALEDFEFFDFVVKIDKAIVFSKNYAEIAKSVSEAVDKGKKFKIYVKKYESESAERAKDIEVAIGTEMERMGFLADLKKPEIAIFLVFLGDKIFIGKSAVGELERPKIIDWFRPSNVDDKDIGLNRASFKIAEAFNYFKVNPSKIKVAIDIGAAPGGWSYYLASKDIKVIAIDNALMDYETLCEKFKVIVISKISRGSAESIQNTIIGNGLKDVHRKNLSVSNIEIHQAQTMADLLKSYDIVQIKAPAEEAEKYMAYLKALHPGLLAIDINVKPKYGIETAKKFSQALDPEGIIITTLKFATMDTAGTISYAKNSMEDVANAIKIKKLPHNRKELTLFAYKK</sequence>
<gene>
    <name evidence="2" type="ORF">UNLARM2_0939</name>
</gene>
<keyword evidence="2" id="KW-0808">Transferase</keyword>
<evidence type="ECO:0000259" key="1">
    <source>
        <dbReference type="Pfam" id="PF01728"/>
    </source>
</evidence>
<dbReference type="SUPFAM" id="SSF53335">
    <property type="entry name" value="S-adenosyl-L-methionine-dependent methyltransferases"/>
    <property type="match status" value="2"/>
</dbReference>
<dbReference type="AlphaFoldDB" id="C7DIQ1"/>
<keyword evidence="2" id="KW-0489">Methyltransferase</keyword>
<dbReference type="GO" id="GO:0008168">
    <property type="term" value="F:methyltransferase activity"/>
    <property type="evidence" value="ECO:0007669"/>
    <property type="project" value="UniProtKB-KW"/>
</dbReference>
<dbReference type="Proteomes" id="UP000332487">
    <property type="component" value="Unassembled WGS sequence"/>
</dbReference>
<proteinExistence type="predicted"/>
<protein>
    <submittedName>
        <fullName evidence="2">Ribosomal RNA methyltransferase RrmJ/FtsJ</fullName>
    </submittedName>
</protein>
<reference evidence="2 3" key="1">
    <citation type="journal article" date="2009" name="Genome Biol.">
        <title>Community-wide analysis of microbial genome sequence signatures.</title>
        <authorList>
            <person name="Dick G.J."/>
            <person name="Andersson A.F."/>
            <person name="Baker B.J."/>
            <person name="Simmons S.L."/>
            <person name="Thomas B.C."/>
            <person name="Yelton A.P."/>
            <person name="Banfield J.F."/>
        </authorList>
    </citation>
    <scope>NUCLEOTIDE SEQUENCE [LARGE SCALE GENOMIC DNA]</scope>
    <source>
        <strain evidence="2">ARMAN-2</strain>
    </source>
</reference>
<dbReference type="GO" id="GO:0032259">
    <property type="term" value="P:methylation"/>
    <property type="evidence" value="ECO:0007669"/>
    <property type="project" value="UniProtKB-KW"/>
</dbReference>
<dbReference type="InterPro" id="IPR002877">
    <property type="entry name" value="RNA_MeTrfase_FtsJ_dom"/>
</dbReference>